<keyword evidence="1" id="KW-0472">Membrane</keyword>
<evidence type="ECO:0000256" key="1">
    <source>
        <dbReference type="SAM" id="Phobius"/>
    </source>
</evidence>
<reference evidence="2" key="2">
    <citation type="journal article" date="2015" name="Data Brief">
        <title>Shoot transcriptome of the giant reed, Arundo donax.</title>
        <authorList>
            <person name="Barrero R.A."/>
            <person name="Guerrero F.D."/>
            <person name="Moolhuijzen P."/>
            <person name="Goolsby J.A."/>
            <person name="Tidwell J."/>
            <person name="Bellgard S.E."/>
            <person name="Bellgard M.I."/>
        </authorList>
    </citation>
    <scope>NUCLEOTIDE SEQUENCE</scope>
    <source>
        <tissue evidence="2">Shoot tissue taken approximately 20 cm above the soil surface</tissue>
    </source>
</reference>
<sequence length="68" mass="8438">MDLVRTEQNLYEVCRRPCLFMMLVDYTTNHHHLLFVSKCFGPWDLYPISTNYVFLVLYYYWLHVPFQR</sequence>
<accession>A0A0A9B6I5</accession>
<organism evidence="2">
    <name type="scientific">Arundo donax</name>
    <name type="common">Giant reed</name>
    <name type="synonym">Donax arundinaceus</name>
    <dbReference type="NCBI Taxonomy" id="35708"/>
    <lineage>
        <taxon>Eukaryota</taxon>
        <taxon>Viridiplantae</taxon>
        <taxon>Streptophyta</taxon>
        <taxon>Embryophyta</taxon>
        <taxon>Tracheophyta</taxon>
        <taxon>Spermatophyta</taxon>
        <taxon>Magnoliopsida</taxon>
        <taxon>Liliopsida</taxon>
        <taxon>Poales</taxon>
        <taxon>Poaceae</taxon>
        <taxon>PACMAD clade</taxon>
        <taxon>Arundinoideae</taxon>
        <taxon>Arundineae</taxon>
        <taxon>Arundo</taxon>
    </lineage>
</organism>
<name>A0A0A9B6I5_ARUDO</name>
<protein>
    <submittedName>
        <fullName evidence="2">Uncharacterized protein</fullName>
    </submittedName>
</protein>
<reference evidence="2" key="1">
    <citation type="submission" date="2014-09" db="EMBL/GenBank/DDBJ databases">
        <authorList>
            <person name="Magalhaes I.L.F."/>
            <person name="Oliveira U."/>
            <person name="Santos F.R."/>
            <person name="Vidigal T.H.D.A."/>
            <person name="Brescovit A.D."/>
            <person name="Santos A.J."/>
        </authorList>
    </citation>
    <scope>NUCLEOTIDE SEQUENCE</scope>
    <source>
        <tissue evidence="2">Shoot tissue taken approximately 20 cm above the soil surface</tissue>
    </source>
</reference>
<evidence type="ECO:0000313" key="2">
    <source>
        <dbReference type="EMBL" id="JAD56790.1"/>
    </source>
</evidence>
<keyword evidence="1" id="KW-0812">Transmembrane</keyword>
<feature type="transmembrane region" description="Helical" evidence="1">
    <location>
        <begin position="45"/>
        <end position="62"/>
    </location>
</feature>
<proteinExistence type="predicted"/>
<dbReference type="AlphaFoldDB" id="A0A0A9B6I5"/>
<dbReference type="EMBL" id="GBRH01241105">
    <property type="protein sequence ID" value="JAD56790.1"/>
    <property type="molecule type" value="Transcribed_RNA"/>
</dbReference>
<keyword evidence="1" id="KW-1133">Transmembrane helix</keyword>